<dbReference type="OrthoDB" id="2986495at2"/>
<feature type="domain" description="Acyl-CoA dehydrogenase/oxidase N-terminal" evidence="6">
    <location>
        <begin position="32"/>
        <end position="119"/>
    </location>
</feature>
<dbReference type="InterPro" id="IPR046373">
    <property type="entry name" value="Acyl-CoA_Oxase/DH_mid-dom_sf"/>
</dbReference>
<dbReference type="Pfam" id="PF02771">
    <property type="entry name" value="Acyl-CoA_dh_N"/>
    <property type="match status" value="1"/>
</dbReference>
<evidence type="ECO:0000256" key="3">
    <source>
        <dbReference type="ARBA" id="ARBA00022630"/>
    </source>
</evidence>
<dbReference type="InterPro" id="IPR009100">
    <property type="entry name" value="AcylCoA_DH/oxidase_NM_dom_sf"/>
</dbReference>
<gene>
    <name evidence="7" type="ORF">F1721_13245</name>
</gene>
<dbReference type="PIRSF" id="PIRSF016578">
    <property type="entry name" value="HsaA"/>
    <property type="match status" value="1"/>
</dbReference>
<keyword evidence="3" id="KW-0285">Flavoprotein</keyword>
<comment type="similarity">
    <text evidence="2">Belongs to the acyl-CoA dehydrogenase family.</text>
</comment>
<feature type="domain" description="Acyl-CoA dehydrogenase/oxidase C-terminal" evidence="5">
    <location>
        <begin position="234"/>
        <end position="371"/>
    </location>
</feature>
<dbReference type="SUPFAM" id="SSF47203">
    <property type="entry name" value="Acyl-CoA dehydrogenase C-terminal domain-like"/>
    <property type="match status" value="1"/>
</dbReference>
<dbReference type="SUPFAM" id="SSF56645">
    <property type="entry name" value="Acyl-CoA dehydrogenase NM domain-like"/>
    <property type="match status" value="1"/>
</dbReference>
<name>A0A5M7C2R6_SACHI</name>
<dbReference type="InterPro" id="IPR037069">
    <property type="entry name" value="AcylCoA_DH/ox_N_sf"/>
</dbReference>
<dbReference type="EMBL" id="VWPH01000005">
    <property type="protein sequence ID" value="KAA5834618.1"/>
    <property type="molecule type" value="Genomic_DNA"/>
</dbReference>
<dbReference type="Gene3D" id="2.40.110.10">
    <property type="entry name" value="Butyryl-CoA Dehydrogenase, subunit A, domain 2"/>
    <property type="match status" value="1"/>
</dbReference>
<sequence length="394" mass="41200">MHQGPVRLAARPEPEAAVVTGRAGNHLSGLDRVLRTVAEPAARDADDLGRFPRPTINALGRAGLLGLTLPTRCGGGGHGLAEAVQVVAQVARVCGSTAAVLQAHYAAAAVLAKYAPPEVLREIAAGRHLSTLALAEGGRPFAPAGQPREHGGVVDLHARKNWVTSAGEADSYVWSSRAVGTSGASTLWLVPAAAPGMCVPANSDGVGLRGSAAATITADPVQVPASAVLGADGGGVEIVLTTLLPWLCALNAALALGLMESVVQRSVECVNGPQPSWARWQDPPPRQPEVRADLARMQTKLDVVRLLLSDAVRAAWQQPTEAQRRLLQLRATAGESAVQVAELGMKVCGQFAFRKDFGIERRFRDAHTATYGQLPADTALDYLGRTLCDLPLLA</sequence>
<proteinExistence type="inferred from homology"/>
<dbReference type="Pfam" id="PF00441">
    <property type="entry name" value="Acyl-CoA_dh_1"/>
    <property type="match status" value="1"/>
</dbReference>
<dbReference type="PANTHER" id="PTHR43884:SF12">
    <property type="entry name" value="ISOVALERYL-COA DEHYDROGENASE, MITOCHONDRIAL-RELATED"/>
    <property type="match status" value="1"/>
</dbReference>
<protein>
    <submittedName>
        <fullName evidence="7">Acyl-CoA dehydrogenase</fullName>
    </submittedName>
</protein>
<keyword evidence="8" id="KW-1185">Reference proteome</keyword>
<reference evidence="7 8" key="1">
    <citation type="submission" date="2019-09" db="EMBL/GenBank/DDBJ databases">
        <title>Draft genome sequence of the thermophilic Saccharopolyspora hirsuta VKM Ac-666T.</title>
        <authorList>
            <person name="Lobastova T.G."/>
            <person name="Fokina V."/>
            <person name="Bragin E.Y."/>
            <person name="Shtratnikova V.Y."/>
            <person name="Starodumova I.P."/>
            <person name="Tarlachkov S.V."/>
            <person name="Donova M.V."/>
        </authorList>
    </citation>
    <scope>NUCLEOTIDE SEQUENCE [LARGE SCALE GENOMIC DNA]</scope>
    <source>
        <strain evidence="7 8">VKM Ac-666</strain>
    </source>
</reference>
<evidence type="ECO:0000256" key="2">
    <source>
        <dbReference type="ARBA" id="ARBA00009347"/>
    </source>
</evidence>
<dbReference type="AlphaFoldDB" id="A0A5M7C2R6"/>
<evidence type="ECO:0000313" key="8">
    <source>
        <dbReference type="Proteomes" id="UP000323946"/>
    </source>
</evidence>
<evidence type="ECO:0000259" key="5">
    <source>
        <dbReference type="Pfam" id="PF00441"/>
    </source>
</evidence>
<evidence type="ECO:0000256" key="1">
    <source>
        <dbReference type="ARBA" id="ARBA00001974"/>
    </source>
</evidence>
<dbReference type="GO" id="GO:0003995">
    <property type="term" value="F:acyl-CoA dehydrogenase activity"/>
    <property type="evidence" value="ECO:0007669"/>
    <property type="project" value="TreeGrafter"/>
</dbReference>
<dbReference type="InterPro" id="IPR036250">
    <property type="entry name" value="AcylCo_DH-like_C"/>
</dbReference>
<evidence type="ECO:0000259" key="6">
    <source>
        <dbReference type="Pfam" id="PF02771"/>
    </source>
</evidence>
<evidence type="ECO:0000256" key="4">
    <source>
        <dbReference type="ARBA" id="ARBA00022827"/>
    </source>
</evidence>
<keyword evidence="4" id="KW-0274">FAD</keyword>
<dbReference type="Gene3D" id="1.10.540.10">
    <property type="entry name" value="Acyl-CoA dehydrogenase/oxidase, N-terminal domain"/>
    <property type="match status" value="1"/>
</dbReference>
<dbReference type="Gene3D" id="1.20.140.10">
    <property type="entry name" value="Butyryl-CoA Dehydrogenase, subunit A, domain 3"/>
    <property type="match status" value="1"/>
</dbReference>
<dbReference type="PANTHER" id="PTHR43884">
    <property type="entry name" value="ACYL-COA DEHYDROGENASE"/>
    <property type="match status" value="1"/>
</dbReference>
<comment type="cofactor">
    <cofactor evidence="1">
        <name>FAD</name>
        <dbReference type="ChEBI" id="CHEBI:57692"/>
    </cofactor>
</comment>
<organism evidence="7 8">
    <name type="scientific">Saccharopolyspora hirsuta</name>
    <dbReference type="NCBI Taxonomy" id="1837"/>
    <lineage>
        <taxon>Bacteria</taxon>
        <taxon>Bacillati</taxon>
        <taxon>Actinomycetota</taxon>
        <taxon>Actinomycetes</taxon>
        <taxon>Pseudonocardiales</taxon>
        <taxon>Pseudonocardiaceae</taxon>
        <taxon>Saccharopolyspora</taxon>
    </lineage>
</organism>
<dbReference type="InterPro" id="IPR013786">
    <property type="entry name" value="AcylCoA_DH/ox_N"/>
</dbReference>
<dbReference type="InterPro" id="IPR009075">
    <property type="entry name" value="AcylCo_DH/oxidase_C"/>
</dbReference>
<comment type="caution">
    <text evidence="7">The sequence shown here is derived from an EMBL/GenBank/DDBJ whole genome shotgun (WGS) entry which is preliminary data.</text>
</comment>
<dbReference type="Proteomes" id="UP000323946">
    <property type="component" value="Unassembled WGS sequence"/>
</dbReference>
<dbReference type="GO" id="GO:0050660">
    <property type="term" value="F:flavin adenine dinucleotide binding"/>
    <property type="evidence" value="ECO:0007669"/>
    <property type="project" value="InterPro"/>
</dbReference>
<evidence type="ECO:0000313" key="7">
    <source>
        <dbReference type="EMBL" id="KAA5834618.1"/>
    </source>
</evidence>
<accession>A0A5M7C2R6</accession>